<accession>A0A7S2GCM3</accession>
<reference evidence="2" key="1">
    <citation type="submission" date="2021-01" db="EMBL/GenBank/DDBJ databases">
        <authorList>
            <person name="Corre E."/>
            <person name="Pelletier E."/>
            <person name="Niang G."/>
            <person name="Scheremetjew M."/>
            <person name="Finn R."/>
            <person name="Kale V."/>
            <person name="Holt S."/>
            <person name="Cochrane G."/>
            <person name="Meng A."/>
            <person name="Brown T."/>
            <person name="Cohen L."/>
        </authorList>
    </citation>
    <scope>NUCLEOTIDE SEQUENCE</scope>
    <source>
        <strain evidence="2">CCMP2222</strain>
    </source>
</reference>
<name>A0A7S2GCM3_9DINO</name>
<proteinExistence type="predicted"/>
<dbReference type="EMBL" id="HBGQ01047052">
    <property type="protein sequence ID" value="CAD9445546.1"/>
    <property type="molecule type" value="Transcribed_RNA"/>
</dbReference>
<feature type="compositionally biased region" description="Basic and acidic residues" evidence="1">
    <location>
        <begin position="145"/>
        <end position="157"/>
    </location>
</feature>
<protein>
    <submittedName>
        <fullName evidence="2">Uncharacterized protein</fullName>
    </submittedName>
</protein>
<organism evidence="2">
    <name type="scientific">Alexandrium andersonii</name>
    <dbReference type="NCBI Taxonomy" id="327968"/>
    <lineage>
        <taxon>Eukaryota</taxon>
        <taxon>Sar</taxon>
        <taxon>Alveolata</taxon>
        <taxon>Dinophyceae</taxon>
        <taxon>Gonyaulacales</taxon>
        <taxon>Pyrocystaceae</taxon>
        <taxon>Alexandrium</taxon>
    </lineage>
</organism>
<evidence type="ECO:0000313" key="2">
    <source>
        <dbReference type="EMBL" id="CAD9445546.1"/>
    </source>
</evidence>
<sequence>MIGEESFQILLDGQFDRCVHPDRKDACPHQAHQVKGPDDGGLDEEWTVGMHEADKASTGDKFTIKFFVSHDGKPKRVTWEKIGGTQEVEAPPPPQKAPVGKFSSRAEEAEEAPREVAATPSRPAPAARRFDEWEEAKAPPTKPRWMREPEEPEEIPKQRGGHNWMSWADARAGDDVVEIERAARERLAKRLEDAAQLGMDMPMIADGSEDDPYKPERMRLTLAREEEERSGQVEANKERYRRSVEESVRERAAATKAKPRIKVPCQDCGQVNPSCMATVMYGSIMVCDTCLENWEALKEEGWSGDKLCGGLQAAQRVNQLVRANKGQMTPHEARLEVMREYGPSFRIN</sequence>
<feature type="compositionally biased region" description="Basic and acidic residues" evidence="1">
    <location>
        <begin position="128"/>
        <end position="137"/>
    </location>
</feature>
<feature type="region of interest" description="Disordered" evidence="1">
    <location>
        <begin position="85"/>
        <end position="161"/>
    </location>
</feature>
<feature type="compositionally biased region" description="Low complexity" evidence="1">
    <location>
        <begin position="115"/>
        <end position="127"/>
    </location>
</feature>
<gene>
    <name evidence="2" type="ORF">AAND1436_LOCUS22938</name>
</gene>
<dbReference type="AlphaFoldDB" id="A0A7S2GCM3"/>
<evidence type="ECO:0000256" key="1">
    <source>
        <dbReference type="SAM" id="MobiDB-lite"/>
    </source>
</evidence>
<feature type="compositionally biased region" description="Basic and acidic residues" evidence="1">
    <location>
        <begin position="104"/>
        <end position="114"/>
    </location>
</feature>